<dbReference type="NCBIfam" id="TIGR02937">
    <property type="entry name" value="sigma70-ECF"/>
    <property type="match status" value="1"/>
</dbReference>
<keyword evidence="2" id="KW-0805">Transcription regulation</keyword>
<keyword evidence="9" id="KW-1185">Reference proteome</keyword>
<name>A0A142EN16_9BACT</name>
<evidence type="ECO:0008006" key="10">
    <source>
        <dbReference type="Google" id="ProtNLM"/>
    </source>
</evidence>
<keyword evidence="3" id="KW-0731">Sigma factor</keyword>
<dbReference type="InterPro" id="IPR013249">
    <property type="entry name" value="RNA_pol_sigma70_r4_t2"/>
</dbReference>
<dbReference type="GO" id="GO:0006352">
    <property type="term" value="P:DNA-templated transcription initiation"/>
    <property type="evidence" value="ECO:0007669"/>
    <property type="project" value="InterPro"/>
</dbReference>
<gene>
    <name evidence="8" type="ORF">AO498_08835</name>
</gene>
<feature type="domain" description="RNA polymerase sigma-70 region 2" evidence="6">
    <location>
        <begin position="3"/>
        <end position="59"/>
    </location>
</feature>
<dbReference type="PANTHER" id="PTHR43133:SF8">
    <property type="entry name" value="RNA POLYMERASE SIGMA FACTOR HI_1459-RELATED"/>
    <property type="match status" value="1"/>
</dbReference>
<dbReference type="KEGG" id="alm:AO498_08835"/>
<dbReference type="Pfam" id="PF08281">
    <property type="entry name" value="Sigma70_r4_2"/>
    <property type="match status" value="1"/>
</dbReference>
<dbReference type="Proteomes" id="UP000073816">
    <property type="component" value="Chromosome"/>
</dbReference>
<reference evidence="8 9" key="2">
    <citation type="journal article" date="2016" name="Genome Announc.">
        <title>Complete Genome Sequence of Algoriphagus sp. Strain M8-2, Isolated from a Brackish Lake.</title>
        <authorList>
            <person name="Muraguchi Y."/>
            <person name="Kushimoto K."/>
            <person name="Ohtsubo Y."/>
            <person name="Suzuki T."/>
            <person name="Dohra H."/>
            <person name="Kimbara K."/>
            <person name="Shintani M."/>
        </authorList>
    </citation>
    <scope>NUCLEOTIDE SEQUENCE [LARGE SCALE GENOMIC DNA]</scope>
    <source>
        <strain evidence="8 9">M8-2</strain>
    </source>
</reference>
<evidence type="ECO:0000259" key="7">
    <source>
        <dbReference type="Pfam" id="PF08281"/>
    </source>
</evidence>
<evidence type="ECO:0000256" key="2">
    <source>
        <dbReference type="ARBA" id="ARBA00023015"/>
    </source>
</evidence>
<dbReference type="PANTHER" id="PTHR43133">
    <property type="entry name" value="RNA POLYMERASE ECF-TYPE SIGMA FACTO"/>
    <property type="match status" value="1"/>
</dbReference>
<dbReference type="InterPro" id="IPR013324">
    <property type="entry name" value="RNA_pol_sigma_r3/r4-like"/>
</dbReference>
<sequence>MGISLSYAKSRDIALEITNDTFLKGFDSLQKIQEIPSPKAWLRRICVNTAIDYYRRHKKFQNHTEADGDTPVFDPVYAPDQMNYQELIRLIQHLPEDHQLVFNLYEVEGYSHREIAERLEITESSSRVYLTRAKTRLRQLIQNHFKEYAGR</sequence>
<dbReference type="Gene3D" id="1.10.10.10">
    <property type="entry name" value="Winged helix-like DNA-binding domain superfamily/Winged helix DNA-binding domain"/>
    <property type="match status" value="1"/>
</dbReference>
<evidence type="ECO:0000259" key="6">
    <source>
        <dbReference type="Pfam" id="PF04542"/>
    </source>
</evidence>
<dbReference type="GO" id="GO:0003677">
    <property type="term" value="F:DNA binding"/>
    <property type="evidence" value="ECO:0007669"/>
    <property type="project" value="UniProtKB-KW"/>
</dbReference>
<dbReference type="AlphaFoldDB" id="A0A142EN16"/>
<dbReference type="Pfam" id="PF04542">
    <property type="entry name" value="Sigma70_r2"/>
    <property type="match status" value="1"/>
</dbReference>
<dbReference type="EMBL" id="CP012836">
    <property type="protein sequence ID" value="AMQ56521.1"/>
    <property type="molecule type" value="Genomic_DNA"/>
</dbReference>
<feature type="domain" description="RNA polymerase sigma factor 70 region 4 type 2" evidence="7">
    <location>
        <begin position="85"/>
        <end position="137"/>
    </location>
</feature>
<dbReference type="Gene3D" id="1.10.1740.10">
    <property type="match status" value="1"/>
</dbReference>
<dbReference type="SUPFAM" id="SSF88659">
    <property type="entry name" value="Sigma3 and sigma4 domains of RNA polymerase sigma factors"/>
    <property type="match status" value="1"/>
</dbReference>
<proteinExistence type="inferred from homology"/>
<evidence type="ECO:0000256" key="1">
    <source>
        <dbReference type="ARBA" id="ARBA00010641"/>
    </source>
</evidence>
<dbReference type="InterPro" id="IPR014284">
    <property type="entry name" value="RNA_pol_sigma-70_dom"/>
</dbReference>
<keyword evidence="5" id="KW-0804">Transcription</keyword>
<organism evidence="8 9">
    <name type="scientific">Algoriphagus sanaruensis</name>
    <dbReference type="NCBI Taxonomy" id="1727163"/>
    <lineage>
        <taxon>Bacteria</taxon>
        <taxon>Pseudomonadati</taxon>
        <taxon>Bacteroidota</taxon>
        <taxon>Cytophagia</taxon>
        <taxon>Cytophagales</taxon>
        <taxon>Cyclobacteriaceae</taxon>
        <taxon>Algoriphagus</taxon>
    </lineage>
</organism>
<dbReference type="STRING" id="1727163.AO498_08835"/>
<keyword evidence="4" id="KW-0238">DNA-binding</keyword>
<evidence type="ECO:0000313" key="8">
    <source>
        <dbReference type="EMBL" id="AMQ56521.1"/>
    </source>
</evidence>
<accession>A0A142EN16</accession>
<dbReference type="InterPro" id="IPR013325">
    <property type="entry name" value="RNA_pol_sigma_r2"/>
</dbReference>
<evidence type="ECO:0000256" key="5">
    <source>
        <dbReference type="ARBA" id="ARBA00023163"/>
    </source>
</evidence>
<dbReference type="GO" id="GO:0016987">
    <property type="term" value="F:sigma factor activity"/>
    <property type="evidence" value="ECO:0007669"/>
    <property type="project" value="UniProtKB-KW"/>
</dbReference>
<evidence type="ECO:0000256" key="4">
    <source>
        <dbReference type="ARBA" id="ARBA00023125"/>
    </source>
</evidence>
<dbReference type="PATRIC" id="fig|1727163.4.peg.1846"/>
<evidence type="ECO:0000313" key="9">
    <source>
        <dbReference type="Proteomes" id="UP000073816"/>
    </source>
</evidence>
<dbReference type="InterPro" id="IPR039425">
    <property type="entry name" value="RNA_pol_sigma-70-like"/>
</dbReference>
<dbReference type="CDD" id="cd06171">
    <property type="entry name" value="Sigma70_r4"/>
    <property type="match status" value="1"/>
</dbReference>
<dbReference type="InterPro" id="IPR007627">
    <property type="entry name" value="RNA_pol_sigma70_r2"/>
</dbReference>
<comment type="similarity">
    <text evidence="1">Belongs to the sigma-70 factor family. ECF subfamily.</text>
</comment>
<dbReference type="InterPro" id="IPR036388">
    <property type="entry name" value="WH-like_DNA-bd_sf"/>
</dbReference>
<protein>
    <recommendedName>
        <fullName evidence="10">RNA polymerase subunit sigma-70</fullName>
    </recommendedName>
</protein>
<reference evidence="9" key="1">
    <citation type="submission" date="2015-09" db="EMBL/GenBank/DDBJ databases">
        <title>Complete sequence of Algoriphagus sp. M8-2.</title>
        <authorList>
            <person name="Shintani M."/>
        </authorList>
    </citation>
    <scope>NUCLEOTIDE SEQUENCE [LARGE SCALE GENOMIC DNA]</scope>
    <source>
        <strain evidence="9">M8-2</strain>
    </source>
</reference>
<dbReference type="SUPFAM" id="SSF88946">
    <property type="entry name" value="Sigma2 domain of RNA polymerase sigma factors"/>
    <property type="match status" value="1"/>
</dbReference>
<evidence type="ECO:0000256" key="3">
    <source>
        <dbReference type="ARBA" id="ARBA00023082"/>
    </source>
</evidence>